<dbReference type="EMBL" id="BLPG01000001">
    <property type="protein sequence ID" value="GFJ87956.1"/>
    <property type="molecule type" value="Genomic_DNA"/>
</dbReference>
<dbReference type="Gene3D" id="3.30.559.30">
    <property type="entry name" value="Nonribosomal peptide synthetase, condensation domain"/>
    <property type="match status" value="1"/>
</dbReference>
<accession>A0A6V8L1H5</accession>
<evidence type="ECO:0000313" key="3">
    <source>
        <dbReference type="Proteomes" id="UP000482960"/>
    </source>
</evidence>
<organism evidence="2 3">
    <name type="scientific">Phytohabitans rumicis</name>
    <dbReference type="NCBI Taxonomy" id="1076125"/>
    <lineage>
        <taxon>Bacteria</taxon>
        <taxon>Bacillati</taxon>
        <taxon>Actinomycetota</taxon>
        <taxon>Actinomycetes</taxon>
        <taxon>Micromonosporales</taxon>
        <taxon>Micromonosporaceae</taxon>
    </lineage>
</organism>
<dbReference type="GO" id="GO:0044550">
    <property type="term" value="P:secondary metabolite biosynthetic process"/>
    <property type="evidence" value="ECO:0007669"/>
    <property type="project" value="TreeGrafter"/>
</dbReference>
<dbReference type="GO" id="GO:0003824">
    <property type="term" value="F:catalytic activity"/>
    <property type="evidence" value="ECO:0007669"/>
    <property type="project" value="InterPro"/>
</dbReference>
<dbReference type="PANTHER" id="PTHR45527">
    <property type="entry name" value="NONRIBOSOMAL PEPTIDE SYNTHETASE"/>
    <property type="match status" value="1"/>
</dbReference>
<dbReference type="InterPro" id="IPR001242">
    <property type="entry name" value="Condensation_dom"/>
</dbReference>
<evidence type="ECO:0000259" key="1">
    <source>
        <dbReference type="Pfam" id="PF00668"/>
    </source>
</evidence>
<evidence type="ECO:0000313" key="2">
    <source>
        <dbReference type="EMBL" id="GFJ87956.1"/>
    </source>
</evidence>
<dbReference type="GO" id="GO:0031177">
    <property type="term" value="F:phosphopantetheine binding"/>
    <property type="evidence" value="ECO:0007669"/>
    <property type="project" value="TreeGrafter"/>
</dbReference>
<dbReference type="GO" id="GO:0005737">
    <property type="term" value="C:cytoplasm"/>
    <property type="evidence" value="ECO:0007669"/>
    <property type="project" value="TreeGrafter"/>
</dbReference>
<dbReference type="Pfam" id="PF00668">
    <property type="entry name" value="Condensation"/>
    <property type="match status" value="1"/>
</dbReference>
<comment type="caution">
    <text evidence="2">The sequence shown here is derived from an EMBL/GenBank/DDBJ whole genome shotgun (WGS) entry which is preliminary data.</text>
</comment>
<dbReference type="PANTHER" id="PTHR45527:SF1">
    <property type="entry name" value="FATTY ACID SYNTHASE"/>
    <property type="match status" value="1"/>
</dbReference>
<dbReference type="AlphaFoldDB" id="A0A6V8L1H5"/>
<feature type="domain" description="Condensation" evidence="1">
    <location>
        <begin position="60"/>
        <end position="287"/>
    </location>
</feature>
<dbReference type="RefSeq" id="WP_173075122.1">
    <property type="nucleotide sequence ID" value="NZ_BAABJB010000006.1"/>
</dbReference>
<gene>
    <name evidence="2" type="ORF">Prum_015980</name>
</gene>
<reference evidence="2 3" key="1">
    <citation type="submission" date="2020-03" db="EMBL/GenBank/DDBJ databases">
        <title>Whole genome shotgun sequence of Phytohabitans rumicis NBRC 108638.</title>
        <authorList>
            <person name="Komaki H."/>
            <person name="Tamura T."/>
        </authorList>
    </citation>
    <scope>NUCLEOTIDE SEQUENCE [LARGE SCALE GENOMIC DNA]</scope>
    <source>
        <strain evidence="2 3">NBRC 108638</strain>
    </source>
</reference>
<dbReference type="SUPFAM" id="SSF52777">
    <property type="entry name" value="CoA-dependent acyltransferases"/>
    <property type="match status" value="2"/>
</dbReference>
<dbReference type="InterPro" id="IPR023213">
    <property type="entry name" value="CAT-like_dom_sf"/>
</dbReference>
<keyword evidence="3" id="KW-1185">Reference proteome</keyword>
<name>A0A6V8L1H5_9ACTN</name>
<dbReference type="GO" id="GO:0008610">
    <property type="term" value="P:lipid biosynthetic process"/>
    <property type="evidence" value="ECO:0007669"/>
    <property type="project" value="UniProtKB-ARBA"/>
</dbReference>
<dbReference type="GO" id="GO:0043041">
    <property type="term" value="P:amino acid activation for nonribosomal peptide biosynthetic process"/>
    <property type="evidence" value="ECO:0007669"/>
    <property type="project" value="TreeGrafter"/>
</dbReference>
<sequence>MTHVTVPFEGDGGGVAALAWGQREIWSAMVRQNWWLPIGYALPLPPGTTVDDAVDDIRFCVSRYPTMRTRLRHDPDGHTRQVVAAAGELSVEIVDAADGADPDAAAEQVRQRYWAGDHDFVADWPVKAAIVRHRGAATHLVLVLCHLVIDAMGGLVMLDELAARRAGKDLPPIGTPPLEQVRWQQSPAGQRQTAAALRHWEGLLRTVTPERFAGSTDHQRPRHWEGYFRSPAAHLALQVIAERTKVDASPLLLALFAVSLARLTGINPVVVQVVVGNRFRPGLAESVSPVNQSSLCAIDVADSTVDDAVRLAARRVLATYKNAYYDPSQVDDLVARVGRERGADLDIACYFNDRRLEVRDRAAGPLPTTDQIRAALPHSTFAWGRRQEDPWERLFVHIEDVPDTMALTINGDTHFVSPAHLEACLRGMEQVAVEAALDPAATTRVRRTT</sequence>
<dbReference type="Gene3D" id="3.30.559.10">
    <property type="entry name" value="Chloramphenicol acetyltransferase-like domain"/>
    <property type="match status" value="1"/>
</dbReference>
<dbReference type="Proteomes" id="UP000482960">
    <property type="component" value="Unassembled WGS sequence"/>
</dbReference>
<proteinExistence type="predicted"/>
<protein>
    <recommendedName>
        <fullName evidence="1">Condensation domain-containing protein</fullName>
    </recommendedName>
</protein>
<reference evidence="2 3" key="2">
    <citation type="submission" date="2020-03" db="EMBL/GenBank/DDBJ databases">
        <authorList>
            <person name="Ichikawa N."/>
            <person name="Kimura A."/>
            <person name="Kitahashi Y."/>
            <person name="Uohara A."/>
        </authorList>
    </citation>
    <scope>NUCLEOTIDE SEQUENCE [LARGE SCALE GENOMIC DNA]</scope>
    <source>
        <strain evidence="2 3">NBRC 108638</strain>
    </source>
</reference>